<protein>
    <submittedName>
        <fullName evidence="1">YjjG family noncanonical pyrimidine nucleotidase</fullName>
    </submittedName>
</protein>
<dbReference type="PANTHER" id="PTHR47478">
    <property type="match status" value="1"/>
</dbReference>
<dbReference type="NCBIfam" id="TIGR02254">
    <property type="entry name" value="YjjG_YfnB"/>
    <property type="match status" value="1"/>
</dbReference>
<dbReference type="EMBL" id="DXCQ01000074">
    <property type="protein sequence ID" value="HIY97668.1"/>
    <property type="molecule type" value="Genomic_DNA"/>
</dbReference>
<dbReference type="GO" id="GO:0008253">
    <property type="term" value="F:5'-nucleotidase activity"/>
    <property type="evidence" value="ECO:0007669"/>
    <property type="project" value="InterPro"/>
</dbReference>
<dbReference type="NCBIfam" id="TIGR01509">
    <property type="entry name" value="HAD-SF-IA-v3"/>
    <property type="match status" value="1"/>
</dbReference>
<dbReference type="InterPro" id="IPR023198">
    <property type="entry name" value="PGP-like_dom2"/>
</dbReference>
<evidence type="ECO:0000313" key="1">
    <source>
        <dbReference type="EMBL" id="HIY97668.1"/>
    </source>
</evidence>
<sequence length="229" mass="25434">MRNNYLLDADETILDFVRSSRESLRFAMTEMGLPYADADFAVYKAVNDGVWREYEQGKLTKKQLMQVRFVRFLERVGLRADAEKLNAAYFSKLSVTGYLLEGAEGFLRALKERGKIYLITNGTPAAQYGRLESLGLRGFFDGIFVSDEIGYAKPDARFFRCVLEKTGLRAEDCVVIGDSLSSDIAGAANAGIESVWYDPAGKGAGAAKPDHIAQSYARILEIADEIARR</sequence>
<dbReference type="Gene3D" id="3.40.50.1000">
    <property type="entry name" value="HAD superfamily/HAD-like"/>
    <property type="match status" value="1"/>
</dbReference>
<dbReference type="InterPro" id="IPR036412">
    <property type="entry name" value="HAD-like_sf"/>
</dbReference>
<dbReference type="SFLD" id="SFLDG01129">
    <property type="entry name" value="C1.5:_HAD__Beta-PGM__Phosphata"/>
    <property type="match status" value="1"/>
</dbReference>
<dbReference type="InterPro" id="IPR023214">
    <property type="entry name" value="HAD_sf"/>
</dbReference>
<organism evidence="1 2">
    <name type="scientific">Candidatus Borkfalkia excrementigallinarum</name>
    <dbReference type="NCBI Taxonomy" id="2838506"/>
    <lineage>
        <taxon>Bacteria</taxon>
        <taxon>Bacillati</taxon>
        <taxon>Bacillota</taxon>
        <taxon>Clostridia</taxon>
        <taxon>Christensenellales</taxon>
        <taxon>Christensenellaceae</taxon>
        <taxon>Candidatus Borkfalkia</taxon>
    </lineage>
</organism>
<comment type="caution">
    <text evidence="1">The sequence shown here is derived from an EMBL/GenBank/DDBJ whole genome shotgun (WGS) entry which is preliminary data.</text>
</comment>
<proteinExistence type="predicted"/>
<dbReference type="NCBIfam" id="TIGR01549">
    <property type="entry name" value="HAD-SF-IA-v1"/>
    <property type="match status" value="1"/>
</dbReference>
<dbReference type="SFLD" id="SFLDS00003">
    <property type="entry name" value="Haloacid_Dehalogenase"/>
    <property type="match status" value="1"/>
</dbReference>
<dbReference type="Pfam" id="PF00702">
    <property type="entry name" value="Hydrolase"/>
    <property type="match status" value="1"/>
</dbReference>
<dbReference type="Proteomes" id="UP000886750">
    <property type="component" value="Unassembled WGS sequence"/>
</dbReference>
<evidence type="ECO:0000313" key="2">
    <source>
        <dbReference type="Proteomes" id="UP000886750"/>
    </source>
</evidence>
<name>A0A9D2CTT1_9FIRM</name>
<dbReference type="Gene3D" id="1.10.150.240">
    <property type="entry name" value="Putative phosphatase, domain 2"/>
    <property type="match status" value="1"/>
</dbReference>
<dbReference type="InterPro" id="IPR011951">
    <property type="entry name" value="HAD-SF_hydro_IA_YjjG/PynA"/>
</dbReference>
<reference evidence="1" key="2">
    <citation type="submission" date="2021-04" db="EMBL/GenBank/DDBJ databases">
        <authorList>
            <person name="Gilroy R."/>
        </authorList>
    </citation>
    <scope>NUCLEOTIDE SEQUENCE</scope>
    <source>
        <strain evidence="1">1345</strain>
    </source>
</reference>
<accession>A0A9D2CTT1</accession>
<dbReference type="AlphaFoldDB" id="A0A9D2CTT1"/>
<reference evidence="1" key="1">
    <citation type="journal article" date="2021" name="PeerJ">
        <title>Extensive microbial diversity within the chicken gut microbiome revealed by metagenomics and culture.</title>
        <authorList>
            <person name="Gilroy R."/>
            <person name="Ravi A."/>
            <person name="Getino M."/>
            <person name="Pursley I."/>
            <person name="Horton D.L."/>
            <person name="Alikhan N.F."/>
            <person name="Baker D."/>
            <person name="Gharbi K."/>
            <person name="Hall N."/>
            <person name="Watson M."/>
            <person name="Adriaenssens E.M."/>
            <person name="Foster-Nyarko E."/>
            <person name="Jarju S."/>
            <person name="Secka A."/>
            <person name="Antonio M."/>
            <person name="Oren A."/>
            <person name="Chaudhuri R.R."/>
            <person name="La Ragione R."/>
            <person name="Hildebrand F."/>
            <person name="Pallen M.J."/>
        </authorList>
    </citation>
    <scope>NUCLEOTIDE SEQUENCE</scope>
    <source>
        <strain evidence="1">1345</strain>
    </source>
</reference>
<dbReference type="InterPro" id="IPR006439">
    <property type="entry name" value="HAD-SF_hydro_IA"/>
</dbReference>
<dbReference type="PANTHER" id="PTHR47478:SF1">
    <property type="entry name" value="PYRIMIDINE 5'-NUCLEOTIDASE YJJG"/>
    <property type="match status" value="1"/>
</dbReference>
<gene>
    <name evidence="1" type="ORF">H9729_08255</name>
</gene>
<dbReference type="InterPro" id="IPR052550">
    <property type="entry name" value="Pyrimidine_5'-ntase_YjjG"/>
</dbReference>
<dbReference type="SUPFAM" id="SSF56784">
    <property type="entry name" value="HAD-like"/>
    <property type="match status" value="1"/>
</dbReference>